<name>A0ABS4JFZ5_9BACL</name>
<accession>A0ABS4JFZ5</accession>
<keyword evidence="2" id="KW-1185">Reference proteome</keyword>
<reference evidence="1 2" key="1">
    <citation type="submission" date="2021-03" db="EMBL/GenBank/DDBJ databases">
        <title>Genomic Encyclopedia of Type Strains, Phase IV (KMG-IV): sequencing the most valuable type-strain genomes for metagenomic binning, comparative biology and taxonomic classification.</title>
        <authorList>
            <person name="Goeker M."/>
        </authorList>
    </citation>
    <scope>NUCLEOTIDE SEQUENCE [LARGE SCALE GENOMIC DNA]</scope>
    <source>
        <strain evidence="1 2">DSM 26806</strain>
    </source>
</reference>
<evidence type="ECO:0000313" key="1">
    <source>
        <dbReference type="EMBL" id="MBP2000629.1"/>
    </source>
</evidence>
<gene>
    <name evidence="1" type="ORF">J2Z69_001660</name>
</gene>
<proteinExistence type="predicted"/>
<comment type="caution">
    <text evidence="1">The sequence shown here is derived from an EMBL/GenBank/DDBJ whole genome shotgun (WGS) entry which is preliminary data.</text>
</comment>
<protein>
    <submittedName>
        <fullName evidence="1">Uncharacterized protein</fullName>
    </submittedName>
</protein>
<organism evidence="1 2">
    <name type="scientific">Paenibacillus shirakamiensis</name>
    <dbReference type="NCBI Taxonomy" id="1265935"/>
    <lineage>
        <taxon>Bacteria</taxon>
        <taxon>Bacillati</taxon>
        <taxon>Bacillota</taxon>
        <taxon>Bacilli</taxon>
        <taxon>Bacillales</taxon>
        <taxon>Paenibacillaceae</taxon>
        <taxon>Paenibacillus</taxon>
    </lineage>
</organism>
<evidence type="ECO:0000313" key="2">
    <source>
        <dbReference type="Proteomes" id="UP001519288"/>
    </source>
</evidence>
<sequence length="58" mass="6838">MQGVSPVVWLTIFTNNSHLFSWDYKLEYFVRQYLSFIGRSIENKNVLLIGVEYPSHPC</sequence>
<dbReference type="EMBL" id="JAGGLD010000002">
    <property type="protein sequence ID" value="MBP2000629.1"/>
    <property type="molecule type" value="Genomic_DNA"/>
</dbReference>
<dbReference type="Proteomes" id="UP001519288">
    <property type="component" value="Unassembled WGS sequence"/>
</dbReference>